<feature type="domain" description="Pyruvate carboxyltransferase" evidence="1">
    <location>
        <begin position="32"/>
        <end position="79"/>
    </location>
</feature>
<sequence length="104" mass="11514">MMLKDPSSKYRHFTTVDLPDRQWPHVVQAAAPTLCSIDMHDGNQALIEPMNAERKHRFFYLLARVGCKEIEVGFTAESLKGVTSAVNRASRLGLLSVMSAAVPS</sequence>
<dbReference type="GO" id="GO:0003824">
    <property type="term" value="F:catalytic activity"/>
    <property type="evidence" value="ECO:0007669"/>
    <property type="project" value="InterPro"/>
</dbReference>
<dbReference type="EMBL" id="CP018049">
    <property type="protein sequence ID" value="AUZ47875.1"/>
    <property type="molecule type" value="Genomic_DNA"/>
</dbReference>
<reference evidence="2 3" key="1">
    <citation type="journal article" date="2018" name="Front. Microbiol.">
        <title>Pseudomonas orientalis F9: A Potent Antagonist against Phytopathogens with Phytotoxic Effect in the Apple Flower.</title>
        <authorList>
            <person name="Zengerer V."/>
            <person name="Schmid M."/>
            <person name="Bieri M."/>
            <person name="Muller D.C."/>
            <person name="Remus-Emsermann M.N.P."/>
            <person name="Ahrens C.H."/>
            <person name="Pelludat C."/>
        </authorList>
    </citation>
    <scope>NUCLEOTIDE SEQUENCE [LARGE SCALE GENOMIC DNA]</scope>
    <source>
        <strain evidence="2 3">F9</strain>
    </source>
</reference>
<dbReference type="InterPro" id="IPR013785">
    <property type="entry name" value="Aldolase_TIM"/>
</dbReference>
<evidence type="ECO:0000259" key="1">
    <source>
        <dbReference type="Pfam" id="PF00682"/>
    </source>
</evidence>
<dbReference type="SUPFAM" id="SSF51569">
    <property type="entry name" value="Aldolase"/>
    <property type="match status" value="1"/>
</dbReference>
<dbReference type="PANTHER" id="PTHR46911:SF1">
    <property type="entry name" value="2-ISOPROPYLMALATE SYNTHASE"/>
    <property type="match status" value="1"/>
</dbReference>
<dbReference type="Pfam" id="PF00682">
    <property type="entry name" value="HMGL-like"/>
    <property type="match status" value="1"/>
</dbReference>
<evidence type="ECO:0000313" key="2">
    <source>
        <dbReference type="EMBL" id="AUZ47875.1"/>
    </source>
</evidence>
<organism evidence="2 3">
    <name type="scientific">Pseudomonas orientalis</name>
    <dbReference type="NCBI Taxonomy" id="76758"/>
    <lineage>
        <taxon>Bacteria</taxon>
        <taxon>Pseudomonadati</taxon>
        <taxon>Pseudomonadota</taxon>
        <taxon>Gammaproteobacteria</taxon>
        <taxon>Pseudomonadales</taxon>
        <taxon>Pseudomonadaceae</taxon>
        <taxon>Pseudomonas</taxon>
    </lineage>
</organism>
<accession>A0A2L0S0N2</accession>
<dbReference type="PANTHER" id="PTHR46911">
    <property type="match status" value="1"/>
</dbReference>
<dbReference type="Gene3D" id="3.20.20.70">
    <property type="entry name" value="Aldolase class I"/>
    <property type="match status" value="1"/>
</dbReference>
<dbReference type="InterPro" id="IPR000891">
    <property type="entry name" value="PYR_CT"/>
</dbReference>
<evidence type="ECO:0000313" key="3">
    <source>
        <dbReference type="Proteomes" id="UP000239888"/>
    </source>
</evidence>
<name>A0A2L0S0N2_9PSED</name>
<dbReference type="KEGG" id="poi:BOP93_20535"/>
<proteinExistence type="predicted"/>
<gene>
    <name evidence="2" type="ORF">BOP93_20535</name>
</gene>
<protein>
    <recommendedName>
        <fullName evidence="1">Pyruvate carboxyltransferase domain-containing protein</fullName>
    </recommendedName>
</protein>
<dbReference type="Proteomes" id="UP000239888">
    <property type="component" value="Chromosome"/>
</dbReference>
<dbReference type="AlphaFoldDB" id="A0A2L0S0N2"/>